<dbReference type="EMBL" id="IACK01005100">
    <property type="protein sequence ID" value="LAA68638.1"/>
    <property type="molecule type" value="Transcribed_RNA"/>
</dbReference>
<accession>A0A2D4H9H7</accession>
<dbReference type="AlphaFoldDB" id="A0A2D4H9H7"/>
<proteinExistence type="predicted"/>
<name>A0A2D4H9H7_MICLE</name>
<reference evidence="1" key="1">
    <citation type="submission" date="2017-07" db="EMBL/GenBank/DDBJ databases">
        <authorList>
            <person name="Mikheyev A."/>
            <person name="Grau M."/>
        </authorList>
    </citation>
    <scope>NUCLEOTIDE SEQUENCE</scope>
    <source>
        <tissue evidence="1">Venom_gland</tissue>
    </source>
</reference>
<protein>
    <submittedName>
        <fullName evidence="1">Uncharacterized protein</fullName>
    </submittedName>
</protein>
<sequence>MASLVNTQSDDPQNTGLIQIVMGCVVKILQHCLLGFLKNEDQVDFMDENELIKRLGPQISVPQIVWMVINISDKVNKLYFTRDTLHEVIERIQSIEKSKDPNTLMTKISEIPILVKRLICQEVSDIYYKQMLM</sequence>
<organism evidence="1">
    <name type="scientific">Micrurus lemniscatus lemniscatus</name>
    <dbReference type="NCBI Taxonomy" id="129467"/>
    <lineage>
        <taxon>Eukaryota</taxon>
        <taxon>Metazoa</taxon>
        <taxon>Chordata</taxon>
        <taxon>Craniata</taxon>
        <taxon>Vertebrata</taxon>
        <taxon>Euteleostomi</taxon>
        <taxon>Lepidosauria</taxon>
        <taxon>Squamata</taxon>
        <taxon>Bifurcata</taxon>
        <taxon>Unidentata</taxon>
        <taxon>Episquamata</taxon>
        <taxon>Toxicofera</taxon>
        <taxon>Serpentes</taxon>
        <taxon>Colubroidea</taxon>
        <taxon>Elapidae</taxon>
        <taxon>Elapinae</taxon>
        <taxon>Micrurus</taxon>
    </lineage>
</organism>
<reference evidence="1" key="2">
    <citation type="submission" date="2017-11" db="EMBL/GenBank/DDBJ databases">
        <title>Coralsnake Venomics: Analyses of Venom Gland Transcriptomes and Proteomes of Six Brazilian Taxa.</title>
        <authorList>
            <person name="Aird S.D."/>
            <person name="Jorge da Silva N."/>
            <person name="Qiu L."/>
            <person name="Villar-Briones A."/>
            <person name="Aparecida-Saddi V."/>
            <person name="Campos-Telles M.P."/>
            <person name="Grau M."/>
            <person name="Mikheyev A.S."/>
        </authorList>
    </citation>
    <scope>NUCLEOTIDE SEQUENCE</scope>
    <source>
        <tissue evidence="1">Venom_gland</tissue>
    </source>
</reference>
<evidence type="ECO:0000313" key="1">
    <source>
        <dbReference type="EMBL" id="LAA68638.1"/>
    </source>
</evidence>